<dbReference type="RefSeq" id="WP_135178109.1">
    <property type="nucleotide sequence ID" value="NZ_JBIYER010000001.1"/>
</dbReference>
<dbReference type="OrthoDB" id="8255940at2"/>
<keyword evidence="3" id="KW-1185">Reference proteome</keyword>
<protein>
    <submittedName>
        <fullName evidence="2">Uncharacterized protein</fullName>
    </submittedName>
</protein>
<dbReference type="EMBL" id="SPQT01000028">
    <property type="protein sequence ID" value="TFV42135.1"/>
    <property type="molecule type" value="Genomic_DNA"/>
</dbReference>
<sequence length="115" mass="12082">MTEDDQTDEISQIEDRIERLAEIAERCRKYILASKIAIGGGGALLLFAILGLFGTGQTAALGSIALVLGGIVSLGSNVSTLRQTESAIGDAEALRSQLIGRIDLRVVADAPMKLV</sequence>
<comment type="caution">
    <text evidence="2">The sequence shown here is derived from an EMBL/GenBank/DDBJ whole genome shotgun (WGS) entry which is preliminary data.</text>
</comment>
<dbReference type="AlphaFoldDB" id="A0A4Y9LFH7"/>
<accession>A0A4Y9LFH7</accession>
<feature type="transmembrane region" description="Helical" evidence="1">
    <location>
        <begin position="59"/>
        <end position="78"/>
    </location>
</feature>
<dbReference type="Proteomes" id="UP000297966">
    <property type="component" value="Unassembled WGS sequence"/>
</dbReference>
<feature type="transmembrane region" description="Helical" evidence="1">
    <location>
        <begin position="36"/>
        <end position="53"/>
    </location>
</feature>
<keyword evidence="1" id="KW-0472">Membrane</keyword>
<proteinExistence type="predicted"/>
<dbReference type="Gene3D" id="1.20.1170.10">
    <property type="match status" value="1"/>
</dbReference>
<evidence type="ECO:0000256" key="1">
    <source>
        <dbReference type="SAM" id="Phobius"/>
    </source>
</evidence>
<gene>
    <name evidence="2" type="ORF">E4K65_35785</name>
</gene>
<evidence type="ECO:0000313" key="3">
    <source>
        <dbReference type="Proteomes" id="UP000297966"/>
    </source>
</evidence>
<reference evidence="2 3" key="1">
    <citation type="submission" date="2019-03" db="EMBL/GenBank/DDBJ databases">
        <title>Bradyrhizobium diversity isolated from nodules of Chamaecrista fasciculata.</title>
        <authorList>
            <person name="Klepa M.S."/>
            <person name="Urquiaga M.O."/>
            <person name="Hungria M."/>
            <person name="Delamuta J.R."/>
        </authorList>
    </citation>
    <scope>NUCLEOTIDE SEQUENCE [LARGE SCALE GENOMIC DNA]</scope>
    <source>
        <strain evidence="2 3">CNPSo 3448</strain>
    </source>
</reference>
<keyword evidence="1" id="KW-1133">Transmembrane helix</keyword>
<name>A0A4Y9LFH7_9BRAD</name>
<organism evidence="2 3">
    <name type="scientific">Bradyrhizobium niftali</name>
    <dbReference type="NCBI Taxonomy" id="2560055"/>
    <lineage>
        <taxon>Bacteria</taxon>
        <taxon>Pseudomonadati</taxon>
        <taxon>Pseudomonadota</taxon>
        <taxon>Alphaproteobacteria</taxon>
        <taxon>Hyphomicrobiales</taxon>
        <taxon>Nitrobacteraceae</taxon>
        <taxon>Bradyrhizobium</taxon>
    </lineage>
</organism>
<evidence type="ECO:0000313" key="2">
    <source>
        <dbReference type="EMBL" id="TFV42135.1"/>
    </source>
</evidence>
<keyword evidence="1" id="KW-0812">Transmembrane</keyword>